<dbReference type="Proteomes" id="UP001500547">
    <property type="component" value="Unassembled WGS sequence"/>
</dbReference>
<dbReference type="InterPro" id="IPR002123">
    <property type="entry name" value="Plipid/glycerol_acylTrfase"/>
</dbReference>
<evidence type="ECO:0000256" key="3">
    <source>
        <dbReference type="ARBA" id="ARBA00023315"/>
    </source>
</evidence>
<evidence type="ECO:0000256" key="1">
    <source>
        <dbReference type="ARBA" id="ARBA00005189"/>
    </source>
</evidence>
<dbReference type="SUPFAM" id="SSF69593">
    <property type="entry name" value="Glycerol-3-phosphate (1)-acyltransferase"/>
    <property type="match status" value="1"/>
</dbReference>
<accession>A0ABP9R0C8</accession>
<evidence type="ECO:0000256" key="2">
    <source>
        <dbReference type="ARBA" id="ARBA00022679"/>
    </source>
</evidence>
<comment type="pathway">
    <text evidence="1">Lipid metabolism.</text>
</comment>
<keyword evidence="4" id="KW-0812">Transmembrane</keyword>
<proteinExistence type="predicted"/>
<dbReference type="SMART" id="SM00563">
    <property type="entry name" value="PlsC"/>
    <property type="match status" value="1"/>
</dbReference>
<feature type="transmembrane region" description="Helical" evidence="4">
    <location>
        <begin position="15"/>
        <end position="41"/>
    </location>
</feature>
<dbReference type="PANTHER" id="PTHR10434:SF66">
    <property type="entry name" value="PHOSPHOLIPID_GLYCEROL ACYLTRANSFERASE DOMAIN-CONTAINING PROTEIN"/>
    <property type="match status" value="1"/>
</dbReference>
<evidence type="ECO:0000313" key="6">
    <source>
        <dbReference type="EMBL" id="GAA5169974.1"/>
    </source>
</evidence>
<keyword evidence="2" id="KW-0808">Transferase</keyword>
<gene>
    <name evidence="6" type="ORF">GCM10025770_32210</name>
</gene>
<protein>
    <submittedName>
        <fullName evidence="6">Lysophospholipid acyltransferase family protein</fullName>
    </submittedName>
</protein>
<feature type="domain" description="Phospholipid/glycerol acyltransferase" evidence="5">
    <location>
        <begin position="87"/>
        <end position="195"/>
    </location>
</feature>
<keyword evidence="4" id="KW-1133">Transmembrane helix</keyword>
<keyword evidence="3 6" id="KW-0012">Acyltransferase</keyword>
<keyword evidence="7" id="KW-1185">Reference proteome</keyword>
<comment type="caution">
    <text evidence="6">The sequence shown here is derived from an EMBL/GenBank/DDBJ whole genome shotgun (WGS) entry which is preliminary data.</text>
</comment>
<sequence length="263" mass="28984">MRFLLQLLCRIHSYLALRFGLFCLGFGCTVWTIAAIPLGLLPRNLARRIGQGGARWGFTLYLWVLRCTGVGLFDLSELDALRTATPMILAPNHPGMLDAVMVLSRLPRAVCITKASLVDSFFMGAGARLAGYVRNDWFLGTSALAIEALKRGEHVLIFPEGTRTERFPINPVRGSIGITAQRSGVPIQTLIIESDTAFLGKGWGWLKRPDMPMRFRIRLGERIEGPHDARQLPALLEASFARQLAGQEGSALHRFLKQSGAAS</sequence>
<evidence type="ECO:0000256" key="4">
    <source>
        <dbReference type="SAM" id="Phobius"/>
    </source>
</evidence>
<dbReference type="GO" id="GO:0016746">
    <property type="term" value="F:acyltransferase activity"/>
    <property type="evidence" value="ECO:0007669"/>
    <property type="project" value="UniProtKB-KW"/>
</dbReference>
<evidence type="ECO:0000313" key="7">
    <source>
        <dbReference type="Proteomes" id="UP001500547"/>
    </source>
</evidence>
<dbReference type="PANTHER" id="PTHR10434">
    <property type="entry name" value="1-ACYL-SN-GLYCEROL-3-PHOSPHATE ACYLTRANSFERASE"/>
    <property type="match status" value="1"/>
</dbReference>
<organism evidence="6 7">
    <name type="scientific">Viridibacterium curvum</name>
    <dbReference type="NCBI Taxonomy" id="1101404"/>
    <lineage>
        <taxon>Bacteria</taxon>
        <taxon>Pseudomonadati</taxon>
        <taxon>Pseudomonadota</taxon>
        <taxon>Betaproteobacteria</taxon>
        <taxon>Rhodocyclales</taxon>
        <taxon>Rhodocyclaceae</taxon>
        <taxon>Viridibacterium</taxon>
    </lineage>
</organism>
<dbReference type="Pfam" id="PF01553">
    <property type="entry name" value="Acyltransferase"/>
    <property type="match status" value="1"/>
</dbReference>
<dbReference type="CDD" id="cd07989">
    <property type="entry name" value="LPLAT_AGPAT-like"/>
    <property type="match status" value="1"/>
</dbReference>
<evidence type="ECO:0000259" key="5">
    <source>
        <dbReference type="SMART" id="SM00563"/>
    </source>
</evidence>
<name>A0ABP9R0C8_9RHOO</name>
<dbReference type="EMBL" id="BAABLD010000015">
    <property type="protein sequence ID" value="GAA5169974.1"/>
    <property type="molecule type" value="Genomic_DNA"/>
</dbReference>
<reference evidence="7" key="1">
    <citation type="journal article" date="2019" name="Int. J. Syst. Evol. Microbiol.">
        <title>The Global Catalogue of Microorganisms (GCM) 10K type strain sequencing project: providing services to taxonomists for standard genome sequencing and annotation.</title>
        <authorList>
            <consortium name="The Broad Institute Genomics Platform"/>
            <consortium name="The Broad Institute Genome Sequencing Center for Infectious Disease"/>
            <person name="Wu L."/>
            <person name="Ma J."/>
        </authorList>
    </citation>
    <scope>NUCLEOTIDE SEQUENCE [LARGE SCALE GENOMIC DNA]</scope>
    <source>
        <strain evidence="7">JCM 18715</strain>
    </source>
</reference>
<keyword evidence="4" id="KW-0472">Membrane</keyword>
<dbReference type="RefSeq" id="WP_345534132.1">
    <property type="nucleotide sequence ID" value="NZ_BAABLD010000015.1"/>
</dbReference>